<name>A0ACC0WR92_9STRA</name>
<evidence type="ECO:0000313" key="2">
    <source>
        <dbReference type="Proteomes" id="UP001163321"/>
    </source>
</evidence>
<accession>A0ACC0WR92</accession>
<reference evidence="1 2" key="1">
    <citation type="journal article" date="2022" name="bioRxiv">
        <title>The genome of the oomycete Peronosclerospora sorghi, a cosmopolitan pathogen of maize and sorghum, is inflated with dispersed pseudogenes.</title>
        <authorList>
            <person name="Fletcher K."/>
            <person name="Martin F."/>
            <person name="Isakeit T."/>
            <person name="Cavanaugh K."/>
            <person name="Magill C."/>
            <person name="Michelmore R."/>
        </authorList>
    </citation>
    <scope>NUCLEOTIDE SEQUENCE [LARGE SCALE GENOMIC DNA]</scope>
    <source>
        <strain evidence="1">P6</strain>
    </source>
</reference>
<dbReference type="Proteomes" id="UP001163321">
    <property type="component" value="Chromosome 1"/>
</dbReference>
<protein>
    <submittedName>
        <fullName evidence="1">Uncharacterized protein</fullName>
    </submittedName>
</protein>
<sequence length="129" mass="15155">MSEGDRSNCFKLQVRESGADTEDEAQVKELKALVMQLQDRLQVSENTAVRRIKDHSQEKELEEQVKLLERKIPAKSREQQQQIEEFEASVEQFRHELHISEQSIEAKELSAMHEKLHQELKYRSLPKSI</sequence>
<evidence type="ECO:0000313" key="1">
    <source>
        <dbReference type="EMBL" id="KAI9920593.1"/>
    </source>
</evidence>
<comment type="caution">
    <text evidence="1">The sequence shown here is derived from an EMBL/GenBank/DDBJ whole genome shotgun (WGS) entry which is preliminary data.</text>
</comment>
<keyword evidence="2" id="KW-1185">Reference proteome</keyword>
<dbReference type="EMBL" id="CM047580">
    <property type="protein sequence ID" value="KAI9920593.1"/>
    <property type="molecule type" value="Genomic_DNA"/>
</dbReference>
<organism evidence="1 2">
    <name type="scientific">Peronosclerospora sorghi</name>
    <dbReference type="NCBI Taxonomy" id="230839"/>
    <lineage>
        <taxon>Eukaryota</taxon>
        <taxon>Sar</taxon>
        <taxon>Stramenopiles</taxon>
        <taxon>Oomycota</taxon>
        <taxon>Peronosporomycetes</taxon>
        <taxon>Peronosporales</taxon>
        <taxon>Peronosporaceae</taxon>
        <taxon>Peronosclerospora</taxon>
    </lineage>
</organism>
<gene>
    <name evidence="1" type="ORF">PsorP6_001915</name>
</gene>
<proteinExistence type="predicted"/>